<dbReference type="OrthoDB" id="6247875at2759"/>
<feature type="domain" description="HMG box" evidence="5">
    <location>
        <begin position="33"/>
        <end position="98"/>
    </location>
</feature>
<dbReference type="InterPro" id="IPR050140">
    <property type="entry name" value="SRY-related_HMG-box_TF-like"/>
</dbReference>
<dbReference type="GO" id="GO:0001228">
    <property type="term" value="F:DNA-binding transcription activator activity, RNA polymerase II-specific"/>
    <property type="evidence" value="ECO:0007669"/>
    <property type="project" value="TreeGrafter"/>
</dbReference>
<reference evidence="6 7" key="1">
    <citation type="journal article" date="2010" name="Nat. Biotechnol.">
        <title>Genome sequence of the model mushroom Schizophyllum commune.</title>
        <authorList>
            <person name="Ohm R.A."/>
            <person name="de Jong J.F."/>
            <person name="Lugones L.G."/>
            <person name="Aerts A."/>
            <person name="Kothe E."/>
            <person name="Stajich J.E."/>
            <person name="de Vries R.P."/>
            <person name="Record E."/>
            <person name="Levasseur A."/>
            <person name="Baker S.E."/>
            <person name="Bartholomew K.A."/>
            <person name="Coutinho P.M."/>
            <person name="Erdmann S."/>
            <person name="Fowler T.J."/>
            <person name="Gathman A.C."/>
            <person name="Lombard V."/>
            <person name="Henrissat B."/>
            <person name="Knabe N."/>
            <person name="Kuees U."/>
            <person name="Lilly W.W."/>
            <person name="Lindquist E."/>
            <person name="Lucas S."/>
            <person name="Magnuson J.K."/>
            <person name="Piumi F."/>
            <person name="Raudaskoski M."/>
            <person name="Salamov A."/>
            <person name="Schmutz J."/>
            <person name="Schwarze F.W.M.R."/>
            <person name="vanKuyk P.A."/>
            <person name="Horton J.S."/>
            <person name="Grigoriev I.V."/>
            <person name="Woesten H.A.B."/>
        </authorList>
    </citation>
    <scope>NUCLEOTIDE SEQUENCE [LARGE SCALE GENOMIC DNA]</scope>
    <source>
        <strain evidence="7">H4-8 / FGSC 9210</strain>
    </source>
</reference>
<dbReference type="InParanoid" id="D8PUC5"/>
<evidence type="ECO:0000256" key="2">
    <source>
        <dbReference type="ARBA" id="ARBA00023163"/>
    </source>
</evidence>
<evidence type="ECO:0000259" key="5">
    <source>
        <dbReference type="PROSITE" id="PS50118"/>
    </source>
</evidence>
<dbReference type="Proteomes" id="UP000007431">
    <property type="component" value="Unassembled WGS sequence"/>
</dbReference>
<evidence type="ECO:0000313" key="6">
    <source>
        <dbReference type="EMBL" id="EFJ00696.1"/>
    </source>
</evidence>
<dbReference type="OMA" id="MQNPFAY"/>
<dbReference type="VEuPathDB" id="FungiDB:SCHCODRAFT_02608658"/>
<feature type="compositionally biased region" description="Low complexity" evidence="4">
    <location>
        <begin position="137"/>
        <end position="148"/>
    </location>
</feature>
<dbReference type="AlphaFoldDB" id="D8PUC5"/>
<dbReference type="EMBL" id="GL377303">
    <property type="protein sequence ID" value="EFJ00696.1"/>
    <property type="molecule type" value="Genomic_DNA"/>
</dbReference>
<proteinExistence type="predicted"/>
<keyword evidence="1 3" id="KW-0238">DNA-binding</keyword>
<keyword evidence="2" id="KW-0804">Transcription</keyword>
<dbReference type="SUPFAM" id="SSF47095">
    <property type="entry name" value="HMG-box"/>
    <property type="match status" value="1"/>
</dbReference>
<protein>
    <recommendedName>
        <fullName evidence="5">HMG box domain-containing protein</fullName>
    </recommendedName>
</protein>
<dbReference type="HOGENOM" id="CLU_994518_0_0_1"/>
<dbReference type="GO" id="GO:0000978">
    <property type="term" value="F:RNA polymerase II cis-regulatory region sequence-specific DNA binding"/>
    <property type="evidence" value="ECO:0007669"/>
    <property type="project" value="TreeGrafter"/>
</dbReference>
<dbReference type="GeneID" id="9587097"/>
<evidence type="ECO:0000256" key="4">
    <source>
        <dbReference type="SAM" id="MobiDB-lite"/>
    </source>
</evidence>
<evidence type="ECO:0000313" key="7">
    <source>
        <dbReference type="Proteomes" id="UP000007431"/>
    </source>
</evidence>
<dbReference type="Pfam" id="PF00505">
    <property type="entry name" value="HMG_box"/>
    <property type="match status" value="1"/>
</dbReference>
<evidence type="ECO:0000256" key="3">
    <source>
        <dbReference type="PROSITE-ProRule" id="PRU00267"/>
    </source>
</evidence>
<feature type="region of interest" description="Disordered" evidence="4">
    <location>
        <begin position="93"/>
        <end position="153"/>
    </location>
</feature>
<evidence type="ECO:0000256" key="1">
    <source>
        <dbReference type="ARBA" id="ARBA00023125"/>
    </source>
</evidence>
<keyword evidence="7" id="KW-1185">Reference proteome</keyword>
<feature type="DNA-binding region" description="HMG box" evidence="3">
    <location>
        <begin position="33"/>
        <end position="98"/>
    </location>
</feature>
<feature type="compositionally biased region" description="Low complexity" evidence="4">
    <location>
        <begin position="117"/>
        <end position="128"/>
    </location>
</feature>
<dbReference type="KEGG" id="scm:SCHCO_02608658"/>
<dbReference type="GO" id="GO:0030154">
    <property type="term" value="P:cell differentiation"/>
    <property type="evidence" value="ECO:0007669"/>
    <property type="project" value="TreeGrafter"/>
</dbReference>
<organism evidence="7">
    <name type="scientific">Schizophyllum commune (strain H4-8 / FGSC 9210)</name>
    <name type="common">Split gill fungus</name>
    <dbReference type="NCBI Taxonomy" id="578458"/>
    <lineage>
        <taxon>Eukaryota</taxon>
        <taxon>Fungi</taxon>
        <taxon>Dikarya</taxon>
        <taxon>Basidiomycota</taxon>
        <taxon>Agaricomycotina</taxon>
        <taxon>Agaricomycetes</taxon>
        <taxon>Agaricomycetidae</taxon>
        <taxon>Agaricales</taxon>
        <taxon>Schizophyllaceae</taxon>
        <taxon>Schizophyllum</taxon>
    </lineage>
</organism>
<dbReference type="InterPro" id="IPR036910">
    <property type="entry name" value="HMG_box_dom_sf"/>
</dbReference>
<dbReference type="SMART" id="SM00398">
    <property type="entry name" value="HMG"/>
    <property type="match status" value="1"/>
</dbReference>
<dbReference type="PROSITE" id="PS50118">
    <property type="entry name" value="HMG_BOX_2"/>
    <property type="match status" value="1"/>
</dbReference>
<dbReference type="InterPro" id="IPR009071">
    <property type="entry name" value="HMG_box_dom"/>
</dbReference>
<dbReference type="PANTHER" id="PTHR10270:SF161">
    <property type="entry name" value="SEX-DETERMINING REGION Y PROTEIN"/>
    <property type="match status" value="1"/>
</dbReference>
<accession>D8PUC5</accession>
<dbReference type="RefSeq" id="XP_003035598.1">
    <property type="nucleotide sequence ID" value="XM_003035552.1"/>
</dbReference>
<dbReference type="PANTHER" id="PTHR10270">
    <property type="entry name" value="SOX TRANSCRIPTION FACTOR"/>
    <property type="match status" value="1"/>
</dbReference>
<dbReference type="Gene3D" id="1.10.30.10">
    <property type="entry name" value="High mobility group box domain"/>
    <property type="match status" value="1"/>
</dbReference>
<keyword evidence="3" id="KW-0539">Nucleus</keyword>
<dbReference type="GO" id="GO:0005634">
    <property type="term" value="C:nucleus"/>
    <property type="evidence" value="ECO:0007669"/>
    <property type="project" value="UniProtKB-UniRule"/>
</dbReference>
<name>D8PUC5_SCHCM</name>
<gene>
    <name evidence="6" type="ORF">SCHCODRAFT_232060</name>
</gene>
<dbReference type="CDD" id="cd01389">
    <property type="entry name" value="HMG-box_ROX1-like"/>
    <property type="match status" value="1"/>
</dbReference>
<sequence length="280" mass="30656">MPVQQSTASAARALLRRCRPYGAPLDNNGKPKVARPPNAFILFRSDYIAKHEGDKHQRSLSQAAGATWNLLSDAEKLPYQRKAQEIAERFKRENPDYEWNTPKAPSSKSPRSRAKKSSPSFSAASSSKTPRTKSGRRAASGAAAPASPITNSDASTIDWSEVELFSVPSPSPSSWSTTSVTSSSWESSAPSPIVTFTEDDFTLPAALTVDEPAPIPEEPAFYQTEPTFSPNDPYFCTQAYPYPTGDPSSPEFNEQFLQFAILPYKQDIVYNSCLSDGSSW</sequence>